<evidence type="ECO:0000313" key="10">
    <source>
        <dbReference type="Proteomes" id="UP001597347"/>
    </source>
</evidence>
<keyword evidence="10" id="KW-1185">Reference proteome</keyword>
<keyword evidence="5 8" id="KW-0812">Transmembrane</keyword>
<feature type="transmembrane region" description="Helical" evidence="8">
    <location>
        <begin position="24"/>
        <end position="46"/>
    </location>
</feature>
<evidence type="ECO:0000256" key="5">
    <source>
        <dbReference type="ARBA" id="ARBA00022692"/>
    </source>
</evidence>
<feature type="transmembrane region" description="Helical" evidence="8">
    <location>
        <begin position="219"/>
        <end position="237"/>
    </location>
</feature>
<evidence type="ECO:0000256" key="1">
    <source>
        <dbReference type="ARBA" id="ARBA00004651"/>
    </source>
</evidence>
<accession>A0ABW4LCB8</accession>
<feature type="transmembrane region" description="Helical" evidence="8">
    <location>
        <begin position="112"/>
        <end position="129"/>
    </location>
</feature>
<reference evidence="10" key="1">
    <citation type="journal article" date="2019" name="Int. J. Syst. Evol. Microbiol.">
        <title>The Global Catalogue of Microorganisms (GCM) 10K type strain sequencing project: providing services to taxonomists for standard genome sequencing and annotation.</title>
        <authorList>
            <consortium name="The Broad Institute Genomics Platform"/>
            <consortium name="The Broad Institute Genome Sequencing Center for Infectious Disease"/>
            <person name="Wu L."/>
            <person name="Ma J."/>
        </authorList>
    </citation>
    <scope>NUCLEOTIDE SEQUENCE [LARGE SCALE GENOMIC DNA]</scope>
    <source>
        <strain evidence="10">CGMCC 1.12471</strain>
    </source>
</reference>
<feature type="transmembrane region" description="Helical" evidence="8">
    <location>
        <begin position="352"/>
        <end position="370"/>
    </location>
</feature>
<feature type="transmembrane region" description="Helical" evidence="8">
    <location>
        <begin position="79"/>
        <end position="100"/>
    </location>
</feature>
<evidence type="ECO:0000256" key="3">
    <source>
        <dbReference type="ARBA" id="ARBA00022676"/>
    </source>
</evidence>
<comment type="caution">
    <text evidence="9">The sequence shown here is derived from an EMBL/GenBank/DDBJ whole genome shotgun (WGS) entry which is preliminary data.</text>
</comment>
<evidence type="ECO:0008006" key="11">
    <source>
        <dbReference type="Google" id="ProtNLM"/>
    </source>
</evidence>
<gene>
    <name evidence="9" type="ORF">ACFSBI_03380</name>
</gene>
<evidence type="ECO:0000313" key="9">
    <source>
        <dbReference type="EMBL" id="MFD1720579.1"/>
    </source>
</evidence>
<keyword evidence="6 8" id="KW-1133">Transmembrane helix</keyword>
<evidence type="ECO:0000256" key="8">
    <source>
        <dbReference type="SAM" id="Phobius"/>
    </source>
</evidence>
<evidence type="ECO:0000256" key="7">
    <source>
        <dbReference type="ARBA" id="ARBA00023136"/>
    </source>
</evidence>
<dbReference type="EMBL" id="JBHUEA010000003">
    <property type="protein sequence ID" value="MFD1720579.1"/>
    <property type="molecule type" value="Genomic_DNA"/>
</dbReference>
<feature type="transmembrane region" description="Helical" evidence="8">
    <location>
        <begin position="303"/>
        <end position="322"/>
    </location>
</feature>
<keyword evidence="2" id="KW-1003">Cell membrane</keyword>
<feature type="transmembrane region" description="Helical" evidence="8">
    <location>
        <begin position="157"/>
        <end position="174"/>
    </location>
</feature>
<sequence length="502" mass="52272">MSAATSLLPGATPTPPRRRSFRPAFGVALPIAVGVLAFVVRIGFLLRGGGLTGIGSYDDGVYYSAADALVHGRVPYADFLLLHPPGIVLAAAPFAALGAVTNDTTGYVVARIAFELVGALNAALVVLILKRFGTTAAVVGGLLYAVLLPAAWVERSVLLEALGSLGILAALLLLRRERPSDARVLAAGLAAGAAADVKIWYVVPVLVIAVFGTDRRGRFLLGAAIAIVAVCLPFFALDPGAMFREVVLDQLGRPRDPAMLPRVAGMLGVQRLHGLPLRGIVEVAVVLAAAAAALALVTRGARVFALLLAADAAVLIASPSWFEHYGSLTAPPLALCAGVGAQRLLGLVPARYGARAALVALVGAAVVIGGTHIDARSRSGVAVPAAFVRAVQADDVCITTDDPSVLIVTDSLSRDLSMPRCPVWPDVTGWTYDPATLPAGDTVQPPRREDPAWQQLVLRFLRAGDATILVRRDTGLDRTSLAALHAAPPLARDGRWVLRPTT</sequence>
<dbReference type="PANTHER" id="PTHR33908:SF11">
    <property type="entry name" value="MEMBRANE PROTEIN"/>
    <property type="match status" value="1"/>
</dbReference>
<dbReference type="PANTHER" id="PTHR33908">
    <property type="entry name" value="MANNOSYLTRANSFERASE YKCB-RELATED"/>
    <property type="match status" value="1"/>
</dbReference>
<evidence type="ECO:0000256" key="4">
    <source>
        <dbReference type="ARBA" id="ARBA00022679"/>
    </source>
</evidence>
<keyword evidence="7 8" id="KW-0472">Membrane</keyword>
<name>A0ABW4LCB8_9MICO</name>
<evidence type="ECO:0000256" key="6">
    <source>
        <dbReference type="ARBA" id="ARBA00022989"/>
    </source>
</evidence>
<dbReference type="InterPro" id="IPR050297">
    <property type="entry name" value="LipidA_mod_glycosyltrf_83"/>
</dbReference>
<comment type="subcellular location">
    <subcellularLocation>
        <location evidence="1">Cell membrane</location>
        <topology evidence="1">Multi-pass membrane protein</topology>
    </subcellularLocation>
</comment>
<feature type="transmembrane region" description="Helical" evidence="8">
    <location>
        <begin position="275"/>
        <end position="296"/>
    </location>
</feature>
<dbReference type="Proteomes" id="UP001597347">
    <property type="component" value="Unassembled WGS sequence"/>
</dbReference>
<dbReference type="RefSeq" id="WP_377932032.1">
    <property type="nucleotide sequence ID" value="NZ_JBHUEA010000003.1"/>
</dbReference>
<keyword evidence="3" id="KW-0328">Glycosyltransferase</keyword>
<organism evidence="9 10">
    <name type="scientific">Amnibacterium endophyticum</name>
    <dbReference type="NCBI Taxonomy" id="2109337"/>
    <lineage>
        <taxon>Bacteria</taxon>
        <taxon>Bacillati</taxon>
        <taxon>Actinomycetota</taxon>
        <taxon>Actinomycetes</taxon>
        <taxon>Micrococcales</taxon>
        <taxon>Microbacteriaceae</taxon>
        <taxon>Amnibacterium</taxon>
    </lineage>
</organism>
<feature type="transmembrane region" description="Helical" evidence="8">
    <location>
        <begin position="135"/>
        <end position="152"/>
    </location>
</feature>
<protein>
    <recommendedName>
        <fullName evidence="11">DUF2029 domain-containing protein</fullName>
    </recommendedName>
</protein>
<evidence type="ECO:0000256" key="2">
    <source>
        <dbReference type="ARBA" id="ARBA00022475"/>
    </source>
</evidence>
<proteinExistence type="predicted"/>
<keyword evidence="4" id="KW-0808">Transferase</keyword>
<feature type="transmembrane region" description="Helical" evidence="8">
    <location>
        <begin position="186"/>
        <end position="212"/>
    </location>
</feature>